<evidence type="ECO:0000256" key="2">
    <source>
        <dbReference type="ARBA" id="ARBA00022801"/>
    </source>
</evidence>
<comment type="caution">
    <text evidence="4">The sequence shown here is derived from an EMBL/GenBank/DDBJ whole genome shotgun (WGS) entry which is preliminary data.</text>
</comment>
<dbReference type="InterPro" id="IPR051274">
    <property type="entry name" value="3-5_Exoribonuclease"/>
</dbReference>
<evidence type="ECO:0000256" key="1">
    <source>
        <dbReference type="ARBA" id="ARBA00022722"/>
    </source>
</evidence>
<dbReference type="GeneID" id="60059192"/>
<evidence type="ECO:0000313" key="4">
    <source>
        <dbReference type="EMBL" id="MTK22405.1"/>
    </source>
</evidence>
<gene>
    <name evidence="4" type="ORF">GMA92_13385</name>
</gene>
<keyword evidence="1" id="KW-0540">Nuclease</keyword>
<organism evidence="4 5">
    <name type="scientific">Turicibacter sanguinis</name>
    <dbReference type="NCBI Taxonomy" id="154288"/>
    <lineage>
        <taxon>Bacteria</taxon>
        <taxon>Bacillati</taxon>
        <taxon>Bacillota</taxon>
        <taxon>Erysipelotrichia</taxon>
        <taxon>Erysipelotrichales</taxon>
        <taxon>Turicibacteraceae</taxon>
        <taxon>Turicibacter</taxon>
    </lineage>
</organism>
<dbReference type="PANTHER" id="PTHR23044">
    <property type="entry name" value="3'-5' EXONUCLEASE ERI1-RELATED"/>
    <property type="match status" value="1"/>
</dbReference>
<dbReference type="GO" id="GO:0003676">
    <property type="term" value="F:nucleic acid binding"/>
    <property type="evidence" value="ECO:0007669"/>
    <property type="project" value="InterPro"/>
</dbReference>
<proteinExistence type="predicted"/>
<protein>
    <submittedName>
        <fullName evidence="4">Exonuclease</fullName>
    </submittedName>
</protein>
<dbReference type="Gene3D" id="3.30.420.10">
    <property type="entry name" value="Ribonuclease H-like superfamily/Ribonuclease H"/>
    <property type="match status" value="1"/>
</dbReference>
<name>A0A6A8SGS9_9FIRM</name>
<sequence>MEVVIMLGHTGVILKINMNDYKIWINETCFSYENKLHVTNSMIGQTVQYSLNQTGMINHLELVVQKTKELKGKIQSMNLSIPRISLHTDGQLLHFYVPHRYLELVKRHFKPGDFMHFSYNPTEFKLGKASYFVITGIKSDPRKKMANPQQVKNELRQTINLLMDSPFYAFLDLEFSMSGPEYRGTKFIPEIIQFGLIIADAEGNLVEKFSAYVKPTIFPQISGKTQEFLKITDASVAYGITYLEFYGYIKEVIARYNPLFIVWGVSDGFILENSYVINGVKPLFETNQLIDLQRIHRQYYQIGQDIGLYNAIRSYEILTGTQIHDAIVDALVLHNIFYKFKSIILANEQYPFKENYQNIMNNRLG</sequence>
<keyword evidence="2" id="KW-0378">Hydrolase</keyword>
<dbReference type="Proteomes" id="UP000487649">
    <property type="component" value="Unassembled WGS sequence"/>
</dbReference>
<dbReference type="InterPro" id="IPR012337">
    <property type="entry name" value="RNaseH-like_sf"/>
</dbReference>
<keyword evidence="3 4" id="KW-0269">Exonuclease</keyword>
<dbReference type="OrthoDB" id="159416at2"/>
<evidence type="ECO:0000313" key="5">
    <source>
        <dbReference type="Proteomes" id="UP000487649"/>
    </source>
</evidence>
<dbReference type="AlphaFoldDB" id="A0A6A8SGS9"/>
<reference evidence="4 5" key="1">
    <citation type="journal article" date="2019" name="Nat. Med.">
        <title>A library of human gut bacterial isolates paired with longitudinal multiomics data enables mechanistic microbiome research.</title>
        <authorList>
            <person name="Poyet M."/>
            <person name="Groussin M."/>
            <person name="Gibbons S.M."/>
            <person name="Avila-Pacheco J."/>
            <person name="Jiang X."/>
            <person name="Kearney S.M."/>
            <person name="Perrotta A.R."/>
            <person name="Berdy B."/>
            <person name="Zhao S."/>
            <person name="Lieberman T.D."/>
            <person name="Swanson P.K."/>
            <person name="Smith M."/>
            <person name="Roesemann S."/>
            <person name="Alexander J.E."/>
            <person name="Rich S.A."/>
            <person name="Livny J."/>
            <person name="Vlamakis H."/>
            <person name="Clish C."/>
            <person name="Bullock K."/>
            <person name="Deik A."/>
            <person name="Scott J."/>
            <person name="Pierce K.A."/>
            <person name="Xavier R.J."/>
            <person name="Alm E.J."/>
        </authorList>
    </citation>
    <scope>NUCLEOTIDE SEQUENCE [LARGE SCALE GENOMIC DNA]</scope>
    <source>
        <strain evidence="4 5">BIOML-A198</strain>
    </source>
</reference>
<dbReference type="PANTHER" id="PTHR23044:SF61">
    <property type="entry name" value="3'-5' EXORIBONUCLEASE 1-RELATED"/>
    <property type="match status" value="1"/>
</dbReference>
<dbReference type="InterPro" id="IPR013520">
    <property type="entry name" value="Ribonucl_H"/>
</dbReference>
<dbReference type="GO" id="GO:0000175">
    <property type="term" value="F:3'-5'-RNA exonuclease activity"/>
    <property type="evidence" value="ECO:0007669"/>
    <property type="project" value="InterPro"/>
</dbReference>
<dbReference type="EMBL" id="WMQE01000037">
    <property type="protein sequence ID" value="MTK22405.1"/>
    <property type="molecule type" value="Genomic_DNA"/>
</dbReference>
<dbReference type="CDD" id="cd06133">
    <property type="entry name" value="ERI-1_3'hExo_like"/>
    <property type="match status" value="1"/>
</dbReference>
<dbReference type="InterPro" id="IPR047201">
    <property type="entry name" value="ERI-1_3'hExo-like"/>
</dbReference>
<accession>A0A6A8SGS9</accession>
<dbReference type="Pfam" id="PF00929">
    <property type="entry name" value="RNase_T"/>
    <property type="match status" value="1"/>
</dbReference>
<dbReference type="SMART" id="SM00479">
    <property type="entry name" value="EXOIII"/>
    <property type="match status" value="1"/>
</dbReference>
<dbReference type="RefSeq" id="WP_006783229.1">
    <property type="nucleotide sequence ID" value="NZ_CABJBH010000001.1"/>
</dbReference>
<dbReference type="SUPFAM" id="SSF53098">
    <property type="entry name" value="Ribonuclease H-like"/>
    <property type="match status" value="1"/>
</dbReference>
<dbReference type="InterPro" id="IPR036397">
    <property type="entry name" value="RNaseH_sf"/>
</dbReference>
<evidence type="ECO:0000256" key="3">
    <source>
        <dbReference type="ARBA" id="ARBA00022839"/>
    </source>
</evidence>